<sequence>MPIPVGNLSEPDQIGSITAGVVNNGYPTNKIITVDGGLLPR</sequence>
<proteinExistence type="predicted"/>
<reference evidence="1 2" key="1">
    <citation type="submission" date="2022-06" db="EMBL/GenBank/DDBJ databases">
        <title>Genomic Encyclopedia of Archaeal and Bacterial Type Strains, Phase II (KMG-II): from individual species to whole genera.</title>
        <authorList>
            <person name="Goeker M."/>
        </authorList>
    </citation>
    <scope>NUCLEOTIDE SEQUENCE [LARGE SCALE GENOMIC DNA]</scope>
    <source>
        <strain evidence="1 2">DSM 45037</strain>
    </source>
</reference>
<protein>
    <submittedName>
        <fullName evidence="1">Uncharacterized protein</fullName>
    </submittedName>
</protein>
<organism evidence="1 2">
    <name type="scientific">Williamsia serinedens</name>
    <dbReference type="NCBI Taxonomy" id="391736"/>
    <lineage>
        <taxon>Bacteria</taxon>
        <taxon>Bacillati</taxon>
        <taxon>Actinomycetota</taxon>
        <taxon>Actinomycetes</taxon>
        <taxon>Mycobacteriales</taxon>
        <taxon>Nocardiaceae</taxon>
        <taxon>Williamsia</taxon>
    </lineage>
</organism>
<gene>
    <name evidence="1" type="ORF">LX12_001462</name>
</gene>
<evidence type="ECO:0000313" key="2">
    <source>
        <dbReference type="Proteomes" id="UP001205740"/>
    </source>
</evidence>
<name>A0ABT1H3F1_9NOCA</name>
<dbReference type="EMBL" id="JAMTCG010000002">
    <property type="protein sequence ID" value="MCP2160283.1"/>
    <property type="molecule type" value="Genomic_DNA"/>
</dbReference>
<comment type="caution">
    <text evidence="1">The sequence shown here is derived from an EMBL/GenBank/DDBJ whole genome shotgun (WGS) entry which is preliminary data.</text>
</comment>
<keyword evidence="2" id="KW-1185">Reference proteome</keyword>
<accession>A0ABT1H3F1</accession>
<dbReference type="Proteomes" id="UP001205740">
    <property type="component" value="Unassembled WGS sequence"/>
</dbReference>
<evidence type="ECO:0000313" key="1">
    <source>
        <dbReference type="EMBL" id="MCP2160283.1"/>
    </source>
</evidence>